<keyword evidence="6" id="KW-0560">Oxidoreductase</keyword>
<protein>
    <recommendedName>
        <fullName evidence="10">Short-chain dehydrogenase/reductase 3</fullName>
    </recommendedName>
    <alternativeName>
        <fullName evidence="11">Retinal short-chain dehydrogenase/reductase 1</fullName>
    </alternativeName>
</protein>
<name>A0A507QKK5_MONPU</name>
<feature type="transmembrane region" description="Helical" evidence="12">
    <location>
        <begin position="647"/>
        <end position="665"/>
    </location>
</feature>
<keyword evidence="3 12" id="KW-0812">Transmembrane</keyword>
<evidence type="ECO:0000256" key="8">
    <source>
        <dbReference type="ARBA" id="ARBA00023136"/>
    </source>
</evidence>
<evidence type="ECO:0000259" key="13">
    <source>
        <dbReference type="Pfam" id="PF20163"/>
    </source>
</evidence>
<dbReference type="FunFam" id="3.40.50.720:FF:000131">
    <property type="entry name" value="Short-chain dehydrogenase/reductase 3"/>
    <property type="match status" value="1"/>
</dbReference>
<evidence type="ECO:0000313" key="14">
    <source>
        <dbReference type="EMBL" id="TQB69079.1"/>
    </source>
</evidence>
<keyword evidence="7" id="KW-0443">Lipid metabolism</keyword>
<dbReference type="InterPro" id="IPR046623">
    <property type="entry name" value="DUF6536"/>
</dbReference>
<dbReference type="Pfam" id="PF00106">
    <property type="entry name" value="adh_short"/>
    <property type="match status" value="1"/>
</dbReference>
<dbReference type="InterPro" id="IPR036291">
    <property type="entry name" value="NAD(P)-bd_dom_sf"/>
</dbReference>
<dbReference type="GO" id="GO:0016020">
    <property type="term" value="C:membrane"/>
    <property type="evidence" value="ECO:0007669"/>
    <property type="project" value="UniProtKB-SubCell"/>
</dbReference>
<accession>A0A507QKK5</accession>
<dbReference type="AlphaFoldDB" id="A0A507QKK5"/>
<gene>
    <name evidence="14" type="ORF">MPDQ_002374</name>
</gene>
<evidence type="ECO:0000256" key="2">
    <source>
        <dbReference type="ARBA" id="ARBA00006484"/>
    </source>
</evidence>
<dbReference type="Gene3D" id="3.40.50.720">
    <property type="entry name" value="NAD(P)-binding Rossmann-like Domain"/>
    <property type="match status" value="1"/>
</dbReference>
<comment type="caution">
    <text evidence="14">The sequence shown here is derived from an EMBL/GenBank/DDBJ whole genome shotgun (WGS) entry which is preliminary data.</text>
</comment>
<keyword evidence="15" id="KW-1185">Reference proteome</keyword>
<dbReference type="CDD" id="cd05339">
    <property type="entry name" value="17beta-HSDXI-like_SDR_c"/>
    <property type="match status" value="1"/>
</dbReference>
<evidence type="ECO:0000256" key="9">
    <source>
        <dbReference type="ARBA" id="ARBA00059620"/>
    </source>
</evidence>
<dbReference type="InterPro" id="IPR020904">
    <property type="entry name" value="Sc_DH/Rdtase_CS"/>
</dbReference>
<organism evidence="14 15">
    <name type="scientific">Monascus purpureus</name>
    <name type="common">Red mold</name>
    <name type="synonym">Monascus anka</name>
    <dbReference type="NCBI Taxonomy" id="5098"/>
    <lineage>
        <taxon>Eukaryota</taxon>
        <taxon>Fungi</taxon>
        <taxon>Dikarya</taxon>
        <taxon>Ascomycota</taxon>
        <taxon>Pezizomycotina</taxon>
        <taxon>Eurotiomycetes</taxon>
        <taxon>Eurotiomycetidae</taxon>
        <taxon>Eurotiales</taxon>
        <taxon>Aspergillaceae</taxon>
        <taxon>Monascus</taxon>
    </lineage>
</organism>
<dbReference type="PRINTS" id="PR00081">
    <property type="entry name" value="GDHRDH"/>
</dbReference>
<dbReference type="PANTHER" id="PTHR35395">
    <property type="entry name" value="DUF6536 DOMAIN-CONTAINING PROTEIN"/>
    <property type="match status" value="1"/>
</dbReference>
<keyword evidence="5 12" id="KW-1133">Transmembrane helix</keyword>
<evidence type="ECO:0000256" key="1">
    <source>
        <dbReference type="ARBA" id="ARBA00004141"/>
    </source>
</evidence>
<dbReference type="Pfam" id="PF20163">
    <property type="entry name" value="DUF6536"/>
    <property type="match status" value="1"/>
</dbReference>
<keyword evidence="4" id="KW-0521">NADP</keyword>
<dbReference type="STRING" id="5098.A0A507QKK5"/>
<dbReference type="PANTHER" id="PTHR35395:SF1">
    <property type="entry name" value="DUF6536 DOMAIN-CONTAINING PROTEIN"/>
    <property type="match status" value="1"/>
</dbReference>
<comment type="similarity">
    <text evidence="2">Belongs to the short-chain dehydrogenases/reductases (SDR) family.</text>
</comment>
<dbReference type="InterPro" id="IPR002347">
    <property type="entry name" value="SDR_fam"/>
</dbReference>
<keyword evidence="8 12" id="KW-0472">Membrane</keyword>
<reference evidence="14 15" key="1">
    <citation type="submission" date="2019-06" db="EMBL/GenBank/DDBJ databases">
        <title>Wine fermentation using esterase from Monascus purpureus.</title>
        <authorList>
            <person name="Geng C."/>
            <person name="Zhang Y."/>
        </authorList>
    </citation>
    <scope>NUCLEOTIDE SEQUENCE [LARGE SCALE GENOMIC DNA]</scope>
    <source>
        <strain evidence="14">HQ1</strain>
    </source>
</reference>
<feature type="transmembrane region" description="Helical" evidence="12">
    <location>
        <begin position="398"/>
        <end position="415"/>
    </location>
</feature>
<evidence type="ECO:0000256" key="4">
    <source>
        <dbReference type="ARBA" id="ARBA00022857"/>
    </source>
</evidence>
<proteinExistence type="inferred from homology"/>
<evidence type="ECO:0000256" key="5">
    <source>
        <dbReference type="ARBA" id="ARBA00022989"/>
    </source>
</evidence>
<dbReference type="PRINTS" id="PR00080">
    <property type="entry name" value="SDRFAMILY"/>
</dbReference>
<dbReference type="PROSITE" id="PS00061">
    <property type="entry name" value="ADH_SHORT"/>
    <property type="match status" value="1"/>
</dbReference>
<dbReference type="SUPFAM" id="SSF51735">
    <property type="entry name" value="NAD(P)-binding Rossmann-fold domains"/>
    <property type="match status" value="1"/>
</dbReference>
<evidence type="ECO:0000256" key="6">
    <source>
        <dbReference type="ARBA" id="ARBA00023002"/>
    </source>
</evidence>
<feature type="transmembrane region" description="Helical" evidence="12">
    <location>
        <begin position="589"/>
        <end position="608"/>
    </location>
</feature>
<feature type="transmembrane region" description="Helical" evidence="12">
    <location>
        <begin position="475"/>
        <end position="494"/>
    </location>
</feature>
<evidence type="ECO:0000313" key="15">
    <source>
        <dbReference type="Proteomes" id="UP000319663"/>
    </source>
</evidence>
<dbReference type="Proteomes" id="UP000319663">
    <property type="component" value="Unassembled WGS sequence"/>
</dbReference>
<feature type="domain" description="DUF6536" evidence="13">
    <location>
        <begin position="311"/>
        <end position="438"/>
    </location>
</feature>
<comment type="function">
    <text evidence="9">Catalyzes the reduction of all-trans-retinal to all-trans-retinol in the presence of NADPH.</text>
</comment>
<comment type="subcellular location">
    <subcellularLocation>
        <location evidence="1">Membrane</location>
        <topology evidence="1">Multi-pass membrane protein</topology>
    </subcellularLocation>
</comment>
<dbReference type="GO" id="GO:0052650">
    <property type="term" value="F:all-trans-retinol dehydrogenase (NADP+) activity"/>
    <property type="evidence" value="ECO:0007669"/>
    <property type="project" value="UniProtKB-ARBA"/>
</dbReference>
<sequence length="743" mass="81586">MAGLLRLPAEGVTLEYLAAPLHKVLLQPVITGAVLASVLKSPETVQRLIASVTKKTIDLARLTKTLKILVGLGIVYRLNRLLNRAVLNNFTRDKWDWSKEIIVITGGSGGFGELMVRKFSQRNIKIVVLDLKPPANPFPPNVHFYAVNVTDADAVQQVAKQIKQEVGDPTVLINNAGIITGQTILGGSMEGIRRTFEVNIIAFFPLVKAFLPSMIAKNHGHIVTLASMASFATVASNVDYSCTKAAALSFHEGLAQEITWRYKARKIRTTVVQPFWARTPLLDSLPKKPFQPLLEPETVANAVVKQVLKALGLAASRAGVQSQTLYKGSCERTRTSAAGLHVLINILSITLMATSSYCCQVVAAPTRENVDRAHSYRRWVPIGPFSTRNVFLRSRRQIALWMVLVGTSILNQFLYNSAICFVTGANSYGVIVVPPGFVAPDHAIESFTTAAPTHPCPSGTCSVVLCKVGVVNKALCLDGVFAISVAWLVLVWWLCKNVNTLDSSHRVFNPGMGSLQPDNLMTNPSSNHVALQLFANMFQVILSILYFLLNDSLTRMLLATEYQDYRINRKPLRVFFPQGQQRSTYYLTIPYRFSVPFLVTLVVLHWLVSEGVYFVRIIPHNFRGEPINSAVTSTCAVSPLELVVSEIMGAILVILMVVLAARGFYTAMPLSMDCSAVISAACHPPKDDRDAAFKPVMWGEVSMESDDMSATDSFGPGGTHQVHVHCCFTSKEICPPRAQVLYA</sequence>
<evidence type="ECO:0000256" key="7">
    <source>
        <dbReference type="ARBA" id="ARBA00023098"/>
    </source>
</evidence>
<evidence type="ECO:0000256" key="12">
    <source>
        <dbReference type="SAM" id="Phobius"/>
    </source>
</evidence>
<dbReference type="EMBL" id="VIFY01000173">
    <property type="protein sequence ID" value="TQB69079.1"/>
    <property type="molecule type" value="Genomic_DNA"/>
</dbReference>
<evidence type="ECO:0000256" key="11">
    <source>
        <dbReference type="ARBA" id="ARBA00082544"/>
    </source>
</evidence>
<evidence type="ECO:0000256" key="10">
    <source>
        <dbReference type="ARBA" id="ARBA00068717"/>
    </source>
</evidence>
<feature type="transmembrane region" description="Helical" evidence="12">
    <location>
        <begin position="529"/>
        <end position="549"/>
    </location>
</feature>
<evidence type="ECO:0000256" key="3">
    <source>
        <dbReference type="ARBA" id="ARBA00022692"/>
    </source>
</evidence>